<dbReference type="Proteomes" id="UP001066276">
    <property type="component" value="Chromosome 10"/>
</dbReference>
<feature type="compositionally biased region" description="Basic and acidic residues" evidence="1">
    <location>
        <begin position="103"/>
        <end position="116"/>
    </location>
</feature>
<sequence>MSRKIGRSSSWALLFAWETGRQARVSIGIHVGPLCRPMGITLRTGSSHFVCFVYHIALTQCLLGGAQGQGHKSRSAYDKPPVSDALASRTISTQQRVSVSGADHGKGRALDGKERAGSPAGNPLV</sequence>
<reference evidence="2" key="1">
    <citation type="journal article" date="2022" name="bioRxiv">
        <title>Sequencing and chromosome-scale assembly of the giantPleurodeles waltlgenome.</title>
        <authorList>
            <person name="Brown T."/>
            <person name="Elewa A."/>
            <person name="Iarovenko S."/>
            <person name="Subramanian E."/>
            <person name="Araus A.J."/>
            <person name="Petzold A."/>
            <person name="Susuki M."/>
            <person name="Suzuki K.-i.T."/>
            <person name="Hayashi T."/>
            <person name="Toyoda A."/>
            <person name="Oliveira C."/>
            <person name="Osipova E."/>
            <person name="Leigh N.D."/>
            <person name="Simon A."/>
            <person name="Yun M.H."/>
        </authorList>
    </citation>
    <scope>NUCLEOTIDE SEQUENCE</scope>
    <source>
        <strain evidence="2">20211129_DDA</strain>
        <tissue evidence="2">Liver</tissue>
    </source>
</reference>
<comment type="caution">
    <text evidence="2">The sequence shown here is derived from an EMBL/GenBank/DDBJ whole genome shotgun (WGS) entry which is preliminary data.</text>
</comment>
<accession>A0AAV7LX17</accession>
<protein>
    <recommendedName>
        <fullName evidence="4">Secreted protein</fullName>
    </recommendedName>
</protein>
<evidence type="ECO:0008006" key="4">
    <source>
        <dbReference type="Google" id="ProtNLM"/>
    </source>
</evidence>
<name>A0AAV7LX17_PLEWA</name>
<proteinExistence type="predicted"/>
<dbReference type="AlphaFoldDB" id="A0AAV7LX17"/>
<organism evidence="2 3">
    <name type="scientific">Pleurodeles waltl</name>
    <name type="common">Iberian ribbed newt</name>
    <dbReference type="NCBI Taxonomy" id="8319"/>
    <lineage>
        <taxon>Eukaryota</taxon>
        <taxon>Metazoa</taxon>
        <taxon>Chordata</taxon>
        <taxon>Craniata</taxon>
        <taxon>Vertebrata</taxon>
        <taxon>Euteleostomi</taxon>
        <taxon>Amphibia</taxon>
        <taxon>Batrachia</taxon>
        <taxon>Caudata</taxon>
        <taxon>Salamandroidea</taxon>
        <taxon>Salamandridae</taxon>
        <taxon>Pleurodelinae</taxon>
        <taxon>Pleurodeles</taxon>
    </lineage>
</organism>
<evidence type="ECO:0000256" key="1">
    <source>
        <dbReference type="SAM" id="MobiDB-lite"/>
    </source>
</evidence>
<evidence type="ECO:0000313" key="2">
    <source>
        <dbReference type="EMBL" id="KAJ1096096.1"/>
    </source>
</evidence>
<feature type="region of interest" description="Disordered" evidence="1">
    <location>
        <begin position="66"/>
        <end position="125"/>
    </location>
</feature>
<keyword evidence="3" id="KW-1185">Reference proteome</keyword>
<dbReference type="EMBL" id="JANPWB010000014">
    <property type="protein sequence ID" value="KAJ1096096.1"/>
    <property type="molecule type" value="Genomic_DNA"/>
</dbReference>
<gene>
    <name evidence="2" type="ORF">NDU88_001242</name>
</gene>
<evidence type="ECO:0000313" key="3">
    <source>
        <dbReference type="Proteomes" id="UP001066276"/>
    </source>
</evidence>
<feature type="compositionally biased region" description="Polar residues" evidence="1">
    <location>
        <begin position="89"/>
        <end position="98"/>
    </location>
</feature>